<dbReference type="SUPFAM" id="SSF47616">
    <property type="entry name" value="GST C-terminal domain-like"/>
    <property type="match status" value="1"/>
</dbReference>
<comment type="catalytic activity">
    <reaction evidence="1">
        <text>RX + glutathione = an S-substituted glutathione + a halide anion + H(+)</text>
        <dbReference type="Rhea" id="RHEA:16437"/>
        <dbReference type="ChEBI" id="CHEBI:15378"/>
        <dbReference type="ChEBI" id="CHEBI:16042"/>
        <dbReference type="ChEBI" id="CHEBI:17792"/>
        <dbReference type="ChEBI" id="CHEBI:57925"/>
        <dbReference type="ChEBI" id="CHEBI:90779"/>
        <dbReference type="EC" id="2.5.1.18"/>
    </reaction>
</comment>
<organism evidence="3 4">
    <name type="scientific">Kalanchoe fedtschenkoi</name>
    <name type="common">Lavender scallops</name>
    <name type="synonym">South American air plant</name>
    <dbReference type="NCBI Taxonomy" id="63787"/>
    <lineage>
        <taxon>Eukaryota</taxon>
        <taxon>Viridiplantae</taxon>
        <taxon>Streptophyta</taxon>
        <taxon>Embryophyta</taxon>
        <taxon>Tracheophyta</taxon>
        <taxon>Spermatophyta</taxon>
        <taxon>Magnoliopsida</taxon>
        <taxon>eudicotyledons</taxon>
        <taxon>Gunneridae</taxon>
        <taxon>Pentapetalae</taxon>
        <taxon>Saxifragales</taxon>
        <taxon>Crassulaceae</taxon>
        <taxon>Kalanchoe</taxon>
    </lineage>
</organism>
<comment type="subcellular location">
    <subcellularLocation>
        <location evidence="1">Cytoplasm</location>
        <location evidence="1">Cytosol</location>
    </subcellularLocation>
</comment>
<proteinExistence type="inferred from homology"/>
<dbReference type="InterPro" id="IPR036282">
    <property type="entry name" value="Glutathione-S-Trfase_C_sf"/>
</dbReference>
<protein>
    <recommendedName>
        <fullName evidence="1">Glutathione S-transferase</fullName>
        <ecNumber evidence="1">2.5.1.18</ecNumber>
    </recommendedName>
</protein>
<keyword evidence="1" id="KW-0808">Transferase</keyword>
<dbReference type="InterPro" id="IPR036249">
    <property type="entry name" value="Thioredoxin-like_sf"/>
</dbReference>
<evidence type="ECO:0000313" key="3">
    <source>
        <dbReference type="EnsemblPlants" id="Kaladp1071s0009.1.v1.1"/>
    </source>
</evidence>
<keyword evidence="4" id="KW-1185">Reference proteome</keyword>
<dbReference type="GO" id="GO:0004364">
    <property type="term" value="F:glutathione transferase activity"/>
    <property type="evidence" value="ECO:0007669"/>
    <property type="project" value="UniProtKB-UniRule"/>
</dbReference>
<dbReference type="InterPro" id="IPR004045">
    <property type="entry name" value="Glutathione_S-Trfase_N"/>
</dbReference>
<dbReference type="PANTHER" id="PTHR11260:SF762">
    <property type="entry name" value="GLUTATHIONE TRANSFERASE"/>
    <property type="match status" value="1"/>
</dbReference>
<evidence type="ECO:0000259" key="2">
    <source>
        <dbReference type="Pfam" id="PF02798"/>
    </source>
</evidence>
<dbReference type="PANTHER" id="PTHR11260">
    <property type="entry name" value="GLUTATHIONE S-TRANSFERASE, GST, SUPERFAMILY, GST DOMAIN CONTAINING"/>
    <property type="match status" value="1"/>
</dbReference>
<feature type="domain" description="GST N-terminal" evidence="2">
    <location>
        <begin position="2"/>
        <end position="44"/>
    </location>
</feature>
<sequence>MGIEYETILEDLANKCPSLLQYNPIHKKVPVLIHGRNTVVESLINETWAAGYRLLLEDPYENPSPGFWAKFGDDLGEEQEEALVLALNHLKFVEEHIKGKRLFGGDEIGFTDLPSILELRITVPKTT</sequence>
<accession>A0A7N0VJX0</accession>
<dbReference type="SUPFAM" id="SSF52833">
    <property type="entry name" value="Thioredoxin-like"/>
    <property type="match status" value="1"/>
</dbReference>
<name>A0A7N0VJX0_KALFE</name>
<evidence type="ECO:0000313" key="4">
    <source>
        <dbReference type="Proteomes" id="UP000594263"/>
    </source>
</evidence>
<dbReference type="GO" id="GO:0006749">
    <property type="term" value="P:glutathione metabolic process"/>
    <property type="evidence" value="ECO:0007669"/>
    <property type="project" value="TreeGrafter"/>
</dbReference>
<comment type="similarity">
    <text evidence="1">Belongs to the GST superfamily.</text>
</comment>
<comment type="function">
    <text evidence="1">Is involved in the conjugation of reduced glutathione to a wide number of exogenous and endogenous hydrophobic electrophiles.</text>
</comment>
<dbReference type="Gramene" id="Kaladp1071s0009.1.v1.1">
    <property type="protein sequence ID" value="Kaladp1071s0009.1.v1.1"/>
    <property type="gene ID" value="Kaladp1071s0009.v1.1"/>
</dbReference>
<reference evidence="3" key="1">
    <citation type="submission" date="2021-01" db="UniProtKB">
        <authorList>
            <consortium name="EnsemblPlants"/>
        </authorList>
    </citation>
    <scope>IDENTIFICATION</scope>
</reference>
<dbReference type="EC" id="2.5.1.18" evidence="1"/>
<dbReference type="Pfam" id="PF02798">
    <property type="entry name" value="GST_N"/>
    <property type="match status" value="1"/>
</dbReference>
<dbReference type="Proteomes" id="UP000594263">
    <property type="component" value="Unplaced"/>
</dbReference>
<dbReference type="InterPro" id="IPR045073">
    <property type="entry name" value="Omega/Tau-like"/>
</dbReference>
<dbReference type="Gene3D" id="3.40.30.10">
    <property type="entry name" value="Glutaredoxin"/>
    <property type="match status" value="1"/>
</dbReference>
<keyword evidence="1" id="KW-0963">Cytoplasm</keyword>
<dbReference type="Gene3D" id="1.20.1050.10">
    <property type="match status" value="1"/>
</dbReference>
<evidence type="ECO:0000256" key="1">
    <source>
        <dbReference type="RuleBase" id="RU369102"/>
    </source>
</evidence>
<dbReference type="AlphaFoldDB" id="A0A7N0VJX0"/>
<dbReference type="EnsemblPlants" id="Kaladp1071s0009.1.v1.1">
    <property type="protein sequence ID" value="Kaladp1071s0009.1.v1.1"/>
    <property type="gene ID" value="Kaladp1071s0009.v1.1"/>
</dbReference>
<dbReference type="GO" id="GO:0005829">
    <property type="term" value="C:cytosol"/>
    <property type="evidence" value="ECO:0007669"/>
    <property type="project" value="UniProtKB-SubCell"/>
</dbReference>